<feature type="compositionally biased region" description="Low complexity" evidence="1">
    <location>
        <begin position="49"/>
        <end position="61"/>
    </location>
</feature>
<evidence type="ECO:0000256" key="1">
    <source>
        <dbReference type="SAM" id="MobiDB-lite"/>
    </source>
</evidence>
<keyword evidence="2" id="KW-0812">Transmembrane</keyword>
<feature type="region of interest" description="Disordered" evidence="1">
    <location>
        <begin position="1"/>
        <end position="31"/>
    </location>
</feature>
<accession>A0A7K1FG18</accession>
<protein>
    <submittedName>
        <fullName evidence="3">DUF4190 domain-containing protein</fullName>
    </submittedName>
</protein>
<comment type="caution">
    <text evidence="3">The sequence shown here is derived from an EMBL/GenBank/DDBJ whole genome shotgun (WGS) entry which is preliminary data.</text>
</comment>
<keyword evidence="2" id="KW-0472">Membrane</keyword>
<dbReference type="Proteomes" id="UP000460221">
    <property type="component" value="Unassembled WGS sequence"/>
</dbReference>
<keyword evidence="4" id="KW-1185">Reference proteome</keyword>
<keyword evidence="2" id="KW-1133">Transmembrane helix</keyword>
<dbReference type="AlphaFoldDB" id="A0A7K1FG18"/>
<organism evidence="3 4">
    <name type="scientific">Nakamurella alba</name>
    <dbReference type="NCBI Taxonomy" id="2665158"/>
    <lineage>
        <taxon>Bacteria</taxon>
        <taxon>Bacillati</taxon>
        <taxon>Actinomycetota</taxon>
        <taxon>Actinomycetes</taxon>
        <taxon>Nakamurellales</taxon>
        <taxon>Nakamurellaceae</taxon>
        <taxon>Nakamurella</taxon>
    </lineage>
</organism>
<feature type="transmembrane region" description="Helical" evidence="2">
    <location>
        <begin position="77"/>
        <end position="95"/>
    </location>
</feature>
<gene>
    <name evidence="3" type="ORF">GIS00_03495</name>
</gene>
<feature type="compositionally biased region" description="Low complexity" evidence="1">
    <location>
        <begin position="1"/>
        <end position="21"/>
    </location>
</feature>
<evidence type="ECO:0000256" key="2">
    <source>
        <dbReference type="SAM" id="Phobius"/>
    </source>
</evidence>
<feature type="transmembrane region" description="Helical" evidence="2">
    <location>
        <begin position="101"/>
        <end position="123"/>
    </location>
</feature>
<evidence type="ECO:0000313" key="4">
    <source>
        <dbReference type="Proteomes" id="UP000460221"/>
    </source>
</evidence>
<feature type="region of interest" description="Disordered" evidence="1">
    <location>
        <begin position="43"/>
        <end position="71"/>
    </location>
</feature>
<proteinExistence type="predicted"/>
<reference evidence="3 4" key="1">
    <citation type="submission" date="2019-11" db="EMBL/GenBank/DDBJ databases">
        <authorList>
            <person name="Jiang L.-Q."/>
        </authorList>
    </citation>
    <scope>NUCLEOTIDE SEQUENCE [LARGE SCALE GENOMIC DNA]</scope>
    <source>
        <strain evidence="3 4">YIM 132087</strain>
    </source>
</reference>
<evidence type="ECO:0000313" key="3">
    <source>
        <dbReference type="EMBL" id="MTD13010.1"/>
    </source>
</evidence>
<name>A0A7K1FG18_9ACTN</name>
<feature type="transmembrane region" description="Helical" evidence="2">
    <location>
        <begin position="135"/>
        <end position="161"/>
    </location>
</feature>
<sequence>MTKGADPYAATAAAPEAYPGQPAYPPPGQPTYAAPGAYPGYGAPGHGYPGQHPGQYPGGYPMQPPPPGQRRNGMGTAALVLGIIGIVFDLGAFGMRNGSGGGAILIAGVLQILAIVFGAVGIGRARRGEATNRGAAVAGLVLGIVGLVLVLLLILLLAVFLSSFHLY</sequence>
<dbReference type="EMBL" id="WLYK01000001">
    <property type="protein sequence ID" value="MTD13010.1"/>
    <property type="molecule type" value="Genomic_DNA"/>
</dbReference>